<gene>
    <name evidence="6" type="ORF">JOC95_002495</name>
</gene>
<feature type="domain" description="ABC transporter" evidence="5">
    <location>
        <begin position="22"/>
        <end position="273"/>
    </location>
</feature>
<proteinExistence type="inferred from homology"/>
<accession>A0ABS2P145</accession>
<dbReference type="Pfam" id="PF00005">
    <property type="entry name" value="ABC_tran"/>
    <property type="match status" value="1"/>
</dbReference>
<dbReference type="NCBIfam" id="TIGR01727">
    <property type="entry name" value="oligo_HPY"/>
    <property type="match status" value="1"/>
</dbReference>
<evidence type="ECO:0000256" key="1">
    <source>
        <dbReference type="ARBA" id="ARBA00005417"/>
    </source>
</evidence>
<dbReference type="GO" id="GO:0005524">
    <property type="term" value="F:ATP binding"/>
    <property type="evidence" value="ECO:0007669"/>
    <property type="project" value="UniProtKB-KW"/>
</dbReference>
<dbReference type="RefSeq" id="WP_204416567.1">
    <property type="nucleotide sequence ID" value="NZ_JAFBED010000005.1"/>
</dbReference>
<dbReference type="Pfam" id="PF08352">
    <property type="entry name" value="oligo_HPY"/>
    <property type="match status" value="1"/>
</dbReference>
<dbReference type="CDD" id="cd03257">
    <property type="entry name" value="ABC_NikE_OppD_transporters"/>
    <property type="match status" value="1"/>
</dbReference>
<dbReference type="NCBIfam" id="NF008453">
    <property type="entry name" value="PRK11308.1"/>
    <property type="match status" value="1"/>
</dbReference>
<dbReference type="InterPro" id="IPR003439">
    <property type="entry name" value="ABC_transporter-like_ATP-bd"/>
</dbReference>
<comment type="caution">
    <text evidence="6">The sequence shown here is derived from an EMBL/GenBank/DDBJ whole genome shotgun (WGS) entry which is preliminary data.</text>
</comment>
<dbReference type="InterPro" id="IPR003593">
    <property type="entry name" value="AAA+_ATPase"/>
</dbReference>
<evidence type="ECO:0000256" key="2">
    <source>
        <dbReference type="ARBA" id="ARBA00022448"/>
    </source>
</evidence>
<reference evidence="6 7" key="1">
    <citation type="submission" date="2021-01" db="EMBL/GenBank/DDBJ databases">
        <title>Genomic Encyclopedia of Type Strains, Phase IV (KMG-IV): sequencing the most valuable type-strain genomes for metagenomic binning, comparative biology and taxonomic classification.</title>
        <authorList>
            <person name="Goeker M."/>
        </authorList>
    </citation>
    <scope>NUCLEOTIDE SEQUENCE [LARGE SCALE GENOMIC DNA]</scope>
    <source>
        <strain evidence="6 7">DSM 25879</strain>
    </source>
</reference>
<dbReference type="InterPro" id="IPR050319">
    <property type="entry name" value="ABC_transp_ATP-bind"/>
</dbReference>
<keyword evidence="2" id="KW-0813">Transport</keyword>
<protein>
    <submittedName>
        <fullName evidence="6">Peptide/nickel transport system ATP-binding protein</fullName>
    </submittedName>
</protein>
<keyword evidence="3" id="KW-0547">Nucleotide-binding</keyword>
<dbReference type="SUPFAM" id="SSF52540">
    <property type="entry name" value="P-loop containing nucleoside triphosphate hydrolases"/>
    <property type="match status" value="1"/>
</dbReference>
<dbReference type="InterPro" id="IPR027417">
    <property type="entry name" value="P-loop_NTPase"/>
</dbReference>
<dbReference type="PANTHER" id="PTHR43776:SF7">
    <property type="entry name" value="D,D-DIPEPTIDE TRANSPORT ATP-BINDING PROTEIN DDPF-RELATED"/>
    <property type="match status" value="1"/>
</dbReference>
<dbReference type="Proteomes" id="UP000737402">
    <property type="component" value="Unassembled WGS sequence"/>
</dbReference>
<dbReference type="InterPro" id="IPR017871">
    <property type="entry name" value="ABC_transporter-like_CS"/>
</dbReference>
<sequence length="341" mass="38513">MISTDTQNTNTIQKDSSSDYLLEVRGLKKYFPIKAGLLQRNVGNVKAVDDINLFIKKGETLGIVGESGCGKSTAGRTLIRLYEPTEGEIIFKGRDIAKMSESELRKTVRRDIQMVFQDPFATLNPRKTLRSILKEPYNTHNLFTKKEREEKVQELLEKVGLDPSYINRYPHEFSGGQRQRIGIARALALNPELIIADEAVSALDVSIQAQIINLMQDLQKEMGLSYIFISHDLSVVRHISDRVGVMYLGKMMELASKNDLYNEPLHPYTQALLSAVPSTRRKGQVKRERIVLKGELPSPANPPTGCVFHTRCPAAMESCKQIIPEFKEVKPNHFVACHLYE</sequence>
<dbReference type="SMART" id="SM00382">
    <property type="entry name" value="AAA"/>
    <property type="match status" value="1"/>
</dbReference>
<organism evidence="6 7">
    <name type="scientific">Sutcliffiella tianshenii</name>
    <dbReference type="NCBI Taxonomy" id="1463404"/>
    <lineage>
        <taxon>Bacteria</taxon>
        <taxon>Bacillati</taxon>
        <taxon>Bacillota</taxon>
        <taxon>Bacilli</taxon>
        <taxon>Bacillales</taxon>
        <taxon>Bacillaceae</taxon>
        <taxon>Sutcliffiella</taxon>
    </lineage>
</organism>
<dbReference type="PANTHER" id="PTHR43776">
    <property type="entry name" value="TRANSPORT ATP-BINDING PROTEIN"/>
    <property type="match status" value="1"/>
</dbReference>
<keyword evidence="7" id="KW-1185">Reference proteome</keyword>
<dbReference type="PROSITE" id="PS50893">
    <property type="entry name" value="ABC_TRANSPORTER_2"/>
    <property type="match status" value="1"/>
</dbReference>
<comment type="similarity">
    <text evidence="1">Belongs to the ABC transporter superfamily.</text>
</comment>
<dbReference type="PROSITE" id="PS00211">
    <property type="entry name" value="ABC_TRANSPORTER_1"/>
    <property type="match status" value="1"/>
</dbReference>
<evidence type="ECO:0000256" key="4">
    <source>
        <dbReference type="ARBA" id="ARBA00022840"/>
    </source>
</evidence>
<dbReference type="EMBL" id="JAFBED010000005">
    <property type="protein sequence ID" value="MBM7620640.1"/>
    <property type="molecule type" value="Genomic_DNA"/>
</dbReference>
<dbReference type="InterPro" id="IPR013563">
    <property type="entry name" value="Oligopep_ABC_C"/>
</dbReference>
<evidence type="ECO:0000259" key="5">
    <source>
        <dbReference type="PROSITE" id="PS50893"/>
    </source>
</evidence>
<evidence type="ECO:0000313" key="6">
    <source>
        <dbReference type="EMBL" id="MBM7620640.1"/>
    </source>
</evidence>
<evidence type="ECO:0000313" key="7">
    <source>
        <dbReference type="Proteomes" id="UP000737402"/>
    </source>
</evidence>
<keyword evidence="4 6" id="KW-0067">ATP-binding</keyword>
<evidence type="ECO:0000256" key="3">
    <source>
        <dbReference type="ARBA" id="ARBA00022741"/>
    </source>
</evidence>
<dbReference type="Gene3D" id="3.40.50.300">
    <property type="entry name" value="P-loop containing nucleotide triphosphate hydrolases"/>
    <property type="match status" value="1"/>
</dbReference>
<name>A0ABS2P145_9BACI</name>